<feature type="region of interest" description="Disordered" evidence="1">
    <location>
        <begin position="1"/>
        <end position="35"/>
    </location>
</feature>
<comment type="caution">
    <text evidence="2">The sequence shown here is derived from an EMBL/GenBank/DDBJ whole genome shotgun (WGS) entry which is preliminary data.</text>
</comment>
<dbReference type="AlphaFoldDB" id="A0A420P6Q7"/>
<reference evidence="2 3" key="1">
    <citation type="journal article" date="2018" name="Sci. Rep.">
        <title>Characterisation of pathogen-specific regions and novel effector candidates in Fusarium oxysporum f. sp. cepae.</title>
        <authorList>
            <person name="Armitage A.D."/>
            <person name="Taylor A."/>
            <person name="Sobczyk M.K."/>
            <person name="Baxter L."/>
            <person name="Greenfield B.P."/>
            <person name="Bates H.J."/>
            <person name="Wilson F."/>
            <person name="Jackson A.C."/>
            <person name="Ott S."/>
            <person name="Harrison R.J."/>
            <person name="Clarkson J.P."/>
        </authorList>
    </citation>
    <scope>NUCLEOTIDE SEQUENCE [LARGE SCALE GENOMIC DNA]</scope>
    <source>
        <strain evidence="2 3">Fo_A13</strain>
    </source>
</reference>
<sequence length="40" mass="4415">MVSFDARQPGDNCCDGQDGRRPMRPESTMIDNAPYGIISI</sequence>
<evidence type="ECO:0000313" key="3">
    <source>
        <dbReference type="Proteomes" id="UP000285084"/>
    </source>
</evidence>
<protein>
    <submittedName>
        <fullName evidence="2">Uncharacterized protein</fullName>
    </submittedName>
</protein>
<gene>
    <name evidence="2" type="ORF">BFJ69_g58</name>
</gene>
<name>A0A420P6Q7_FUSOX</name>
<evidence type="ECO:0000256" key="1">
    <source>
        <dbReference type="SAM" id="MobiDB-lite"/>
    </source>
</evidence>
<accession>A0A420P6Q7</accession>
<dbReference type="EMBL" id="MRCX01000001">
    <property type="protein sequence ID" value="RKK88202.1"/>
    <property type="molecule type" value="Genomic_DNA"/>
</dbReference>
<dbReference type="Proteomes" id="UP000285084">
    <property type="component" value="Unassembled WGS sequence"/>
</dbReference>
<organism evidence="2 3">
    <name type="scientific">Fusarium oxysporum</name>
    <name type="common">Fusarium vascular wilt</name>
    <dbReference type="NCBI Taxonomy" id="5507"/>
    <lineage>
        <taxon>Eukaryota</taxon>
        <taxon>Fungi</taxon>
        <taxon>Dikarya</taxon>
        <taxon>Ascomycota</taxon>
        <taxon>Pezizomycotina</taxon>
        <taxon>Sordariomycetes</taxon>
        <taxon>Hypocreomycetidae</taxon>
        <taxon>Hypocreales</taxon>
        <taxon>Nectriaceae</taxon>
        <taxon>Fusarium</taxon>
        <taxon>Fusarium oxysporum species complex</taxon>
    </lineage>
</organism>
<proteinExistence type="predicted"/>
<evidence type="ECO:0000313" key="2">
    <source>
        <dbReference type="EMBL" id="RKK88202.1"/>
    </source>
</evidence>